<evidence type="ECO:0000313" key="4">
    <source>
        <dbReference type="EMBL" id="REE86203.1"/>
    </source>
</evidence>
<dbReference type="InterPro" id="IPR029068">
    <property type="entry name" value="Glyas_Bleomycin-R_OHBP_Dase"/>
</dbReference>
<dbReference type="CDD" id="cd07249">
    <property type="entry name" value="MMCE"/>
    <property type="match status" value="1"/>
</dbReference>
<dbReference type="OrthoDB" id="9788468at2"/>
<evidence type="ECO:0000313" key="5">
    <source>
        <dbReference type="Proteomes" id="UP000256304"/>
    </source>
</evidence>
<evidence type="ECO:0000259" key="3">
    <source>
        <dbReference type="PROSITE" id="PS51819"/>
    </source>
</evidence>
<name>A0A3D9S182_9BACL</name>
<organism evidence="4 5">
    <name type="scientific">Paenibacillus taihuensis</name>
    <dbReference type="NCBI Taxonomy" id="1156355"/>
    <lineage>
        <taxon>Bacteria</taxon>
        <taxon>Bacillati</taxon>
        <taxon>Bacillota</taxon>
        <taxon>Bacilli</taxon>
        <taxon>Bacillales</taxon>
        <taxon>Paenibacillaceae</taxon>
        <taxon>Paenibacillus</taxon>
    </lineage>
</organism>
<dbReference type="EMBL" id="QTTN01000011">
    <property type="protein sequence ID" value="REE86203.1"/>
    <property type="molecule type" value="Genomic_DNA"/>
</dbReference>
<dbReference type="SUPFAM" id="SSF54593">
    <property type="entry name" value="Glyoxalase/Bleomycin resistance protein/Dihydroxybiphenyl dioxygenase"/>
    <property type="match status" value="1"/>
</dbReference>
<keyword evidence="5" id="KW-1185">Reference proteome</keyword>
<dbReference type="GO" id="GO:0004493">
    <property type="term" value="F:methylmalonyl-CoA epimerase activity"/>
    <property type="evidence" value="ECO:0007669"/>
    <property type="project" value="TreeGrafter"/>
</dbReference>
<dbReference type="Proteomes" id="UP000256304">
    <property type="component" value="Unassembled WGS sequence"/>
</dbReference>
<dbReference type="GO" id="GO:0046872">
    <property type="term" value="F:metal ion binding"/>
    <property type="evidence" value="ECO:0007669"/>
    <property type="project" value="UniProtKB-KW"/>
</dbReference>
<comment type="caution">
    <text evidence="4">The sequence shown here is derived from an EMBL/GenBank/DDBJ whole genome shotgun (WGS) entry which is preliminary data.</text>
</comment>
<dbReference type="InterPro" id="IPR051785">
    <property type="entry name" value="MMCE/EMCE_epimerase"/>
</dbReference>
<dbReference type="PANTHER" id="PTHR43048:SF3">
    <property type="entry name" value="METHYLMALONYL-COA EPIMERASE, MITOCHONDRIAL"/>
    <property type="match status" value="1"/>
</dbReference>
<dbReference type="Pfam" id="PF13669">
    <property type="entry name" value="Glyoxalase_4"/>
    <property type="match status" value="1"/>
</dbReference>
<dbReference type="InterPro" id="IPR037523">
    <property type="entry name" value="VOC_core"/>
</dbReference>
<accession>A0A3D9S182</accession>
<dbReference type="RefSeq" id="WP_116189216.1">
    <property type="nucleotide sequence ID" value="NZ_QTTN01000011.1"/>
</dbReference>
<proteinExistence type="inferred from homology"/>
<dbReference type="PANTHER" id="PTHR43048">
    <property type="entry name" value="METHYLMALONYL-COA EPIMERASE"/>
    <property type="match status" value="1"/>
</dbReference>
<keyword evidence="2" id="KW-0479">Metal-binding</keyword>
<dbReference type="GO" id="GO:0046491">
    <property type="term" value="P:L-methylmalonyl-CoA metabolic process"/>
    <property type="evidence" value="ECO:0007669"/>
    <property type="project" value="TreeGrafter"/>
</dbReference>
<dbReference type="InterPro" id="IPR017515">
    <property type="entry name" value="MeMalonyl-CoA_epimerase"/>
</dbReference>
<evidence type="ECO:0000256" key="2">
    <source>
        <dbReference type="ARBA" id="ARBA00022723"/>
    </source>
</evidence>
<sequence length="132" mass="14555">MIRGIDHIAIAVRSIDDSLAYYTEELKLPLVHDELLPSAGVRLAYVQAGPIMIQLVQPIGETPIRKFLEEKGEGLHHLCFEVQDIPETLTQLVGESETRVVMGGRDRRAAFLSAHSNGLILELTETDPVRGG</sequence>
<dbReference type="Gene3D" id="3.10.180.10">
    <property type="entry name" value="2,3-Dihydroxybiphenyl 1,2-Dioxygenase, domain 1"/>
    <property type="match status" value="1"/>
</dbReference>
<evidence type="ECO:0000256" key="1">
    <source>
        <dbReference type="ARBA" id="ARBA00009308"/>
    </source>
</evidence>
<comment type="similarity">
    <text evidence="1">Belongs to the methylmalonyl-CoA epimerase family.</text>
</comment>
<dbReference type="PROSITE" id="PS51819">
    <property type="entry name" value="VOC"/>
    <property type="match status" value="1"/>
</dbReference>
<reference evidence="4 5" key="1">
    <citation type="submission" date="2018-08" db="EMBL/GenBank/DDBJ databases">
        <title>Genomic Encyclopedia of Type Strains, Phase III (KMG-III): the genomes of soil and plant-associated and newly described type strains.</title>
        <authorList>
            <person name="Whitman W."/>
        </authorList>
    </citation>
    <scope>NUCLEOTIDE SEQUENCE [LARGE SCALE GENOMIC DNA]</scope>
    <source>
        <strain evidence="4 5">CGMCC 1.10966</strain>
    </source>
</reference>
<feature type="domain" description="VOC" evidence="3">
    <location>
        <begin position="4"/>
        <end position="126"/>
    </location>
</feature>
<protein>
    <submittedName>
        <fullName evidence="4">Methylmalonyl-CoA epimerase</fullName>
    </submittedName>
</protein>
<dbReference type="AlphaFoldDB" id="A0A3D9S182"/>
<gene>
    <name evidence="4" type="ORF">A8990_111100</name>
</gene>